<protein>
    <submittedName>
        <fullName evidence="1">DinB family protein</fullName>
    </submittedName>
</protein>
<organism evidence="1 2">
    <name type="scientific">Actinoplanes flavus</name>
    <dbReference type="NCBI Taxonomy" id="2820290"/>
    <lineage>
        <taxon>Bacteria</taxon>
        <taxon>Bacillati</taxon>
        <taxon>Actinomycetota</taxon>
        <taxon>Actinomycetes</taxon>
        <taxon>Micromonosporales</taxon>
        <taxon>Micromonosporaceae</taxon>
        <taxon>Actinoplanes</taxon>
    </lineage>
</organism>
<dbReference type="InterPro" id="IPR007061">
    <property type="entry name" value="MST-like"/>
</dbReference>
<sequence>MGDQWAGQGFGWQNMFVAPEEDPRDESSLYGEREVLAGYLRAQRQTLELKCGGLTPEQLALRSVPPSELSLLGLVRHMAAVEHSWFQRVMQGDEGPRPFRPNGRHSEEFSFAVPADDDVEAVFGEWRRQCEAADAFIGRTDLDVRGQGDVELREVIVHMIEEYARHNGHADLLRECIDGRRGQ</sequence>
<evidence type="ECO:0000313" key="2">
    <source>
        <dbReference type="Proteomes" id="UP000679690"/>
    </source>
</evidence>
<accession>A0ABS3UY49</accession>
<dbReference type="SUPFAM" id="SSF109854">
    <property type="entry name" value="DinB/YfiT-like putative metalloenzymes"/>
    <property type="match status" value="1"/>
</dbReference>
<proteinExistence type="predicted"/>
<dbReference type="EMBL" id="JAGFNS010000040">
    <property type="protein sequence ID" value="MBO3743513.1"/>
    <property type="molecule type" value="Genomic_DNA"/>
</dbReference>
<comment type="caution">
    <text evidence="1">The sequence shown here is derived from an EMBL/GenBank/DDBJ whole genome shotgun (WGS) entry which is preliminary data.</text>
</comment>
<keyword evidence="2" id="KW-1185">Reference proteome</keyword>
<dbReference type="Gene3D" id="1.20.120.450">
    <property type="entry name" value="dinb family like domain"/>
    <property type="match status" value="1"/>
</dbReference>
<gene>
    <name evidence="1" type="ORF">J5X75_39045</name>
</gene>
<name>A0ABS3UY49_9ACTN</name>
<evidence type="ECO:0000313" key="1">
    <source>
        <dbReference type="EMBL" id="MBO3743513.1"/>
    </source>
</evidence>
<dbReference type="RefSeq" id="WP_208472763.1">
    <property type="nucleotide sequence ID" value="NZ_JAGFNS010000040.1"/>
</dbReference>
<dbReference type="Pfam" id="PF04978">
    <property type="entry name" value="MST"/>
    <property type="match status" value="1"/>
</dbReference>
<dbReference type="InterPro" id="IPR034660">
    <property type="entry name" value="DinB/YfiT-like"/>
</dbReference>
<dbReference type="Proteomes" id="UP000679690">
    <property type="component" value="Unassembled WGS sequence"/>
</dbReference>
<reference evidence="1 2" key="1">
    <citation type="submission" date="2021-03" db="EMBL/GenBank/DDBJ databases">
        <title>Actinoplanes flavus sp. nov., a novel actinomycete isolated from Coconut Palm rhizosphere soil.</title>
        <authorList>
            <person name="Luo X."/>
        </authorList>
    </citation>
    <scope>NUCLEOTIDE SEQUENCE [LARGE SCALE GENOMIC DNA]</scope>
    <source>
        <strain evidence="1 2">NEAU-H7</strain>
    </source>
</reference>